<evidence type="ECO:0000256" key="5">
    <source>
        <dbReference type="ARBA" id="ARBA00022777"/>
    </source>
</evidence>
<dbReference type="CDD" id="cd00130">
    <property type="entry name" value="PAS"/>
    <property type="match status" value="2"/>
</dbReference>
<dbReference type="Gene3D" id="3.30.450.20">
    <property type="entry name" value="PAS domain"/>
    <property type="match status" value="2"/>
</dbReference>
<dbReference type="SMART" id="SM00388">
    <property type="entry name" value="HisKA"/>
    <property type="match status" value="1"/>
</dbReference>
<evidence type="ECO:0000256" key="2">
    <source>
        <dbReference type="ARBA" id="ARBA00012438"/>
    </source>
</evidence>
<dbReference type="SUPFAM" id="SSF52172">
    <property type="entry name" value="CheY-like"/>
    <property type="match status" value="1"/>
</dbReference>
<dbReference type="InterPro" id="IPR036890">
    <property type="entry name" value="HATPase_C_sf"/>
</dbReference>
<evidence type="ECO:0000259" key="7">
    <source>
        <dbReference type="PROSITE" id="PS50109"/>
    </source>
</evidence>
<dbReference type="InterPro" id="IPR000700">
    <property type="entry name" value="PAS-assoc_C"/>
</dbReference>
<dbReference type="EMBL" id="AOJO01000030">
    <property type="protein sequence ID" value="ELZ57644.1"/>
    <property type="molecule type" value="Genomic_DNA"/>
</dbReference>
<dbReference type="PRINTS" id="PR00344">
    <property type="entry name" value="BCTRLSENSOR"/>
</dbReference>
<keyword evidence="12" id="KW-1185">Reference proteome</keyword>
<dbReference type="PANTHER" id="PTHR43304:SF1">
    <property type="entry name" value="PAC DOMAIN-CONTAINING PROTEIN"/>
    <property type="match status" value="1"/>
</dbReference>
<evidence type="ECO:0000259" key="9">
    <source>
        <dbReference type="PROSITE" id="PS50112"/>
    </source>
</evidence>
<organism evidence="11 12">
    <name type="scientific">Halorubrum hochstenium ATCC 700873</name>
    <dbReference type="NCBI Taxonomy" id="1227481"/>
    <lineage>
        <taxon>Archaea</taxon>
        <taxon>Methanobacteriati</taxon>
        <taxon>Methanobacteriota</taxon>
        <taxon>Stenosarchaea group</taxon>
        <taxon>Halobacteria</taxon>
        <taxon>Halobacteriales</taxon>
        <taxon>Haloferacaceae</taxon>
        <taxon>Halorubrum</taxon>
    </lineage>
</organism>
<feature type="domain" description="Response regulatory" evidence="8">
    <location>
        <begin position="9"/>
        <end position="125"/>
    </location>
</feature>
<gene>
    <name evidence="11" type="ORF">C467_06307</name>
</gene>
<feature type="domain" description="PAS" evidence="9">
    <location>
        <begin position="314"/>
        <end position="384"/>
    </location>
</feature>
<dbReference type="EC" id="2.7.13.3" evidence="2"/>
<dbReference type="PANTHER" id="PTHR43304">
    <property type="entry name" value="PHYTOCHROME-LIKE PROTEIN CPH1"/>
    <property type="match status" value="1"/>
</dbReference>
<evidence type="ECO:0000256" key="1">
    <source>
        <dbReference type="ARBA" id="ARBA00000085"/>
    </source>
</evidence>
<evidence type="ECO:0000256" key="4">
    <source>
        <dbReference type="ARBA" id="ARBA00022679"/>
    </source>
</evidence>
<dbReference type="CDD" id="cd00082">
    <property type="entry name" value="HisKA"/>
    <property type="match status" value="1"/>
</dbReference>
<comment type="catalytic activity">
    <reaction evidence="1">
        <text>ATP + protein L-histidine = ADP + protein N-phospho-L-histidine.</text>
        <dbReference type="EC" id="2.7.13.3"/>
    </reaction>
</comment>
<dbReference type="InterPro" id="IPR000014">
    <property type="entry name" value="PAS"/>
</dbReference>
<accession>M0FGB1</accession>
<reference evidence="11 12" key="1">
    <citation type="journal article" date="2014" name="PLoS Genet.">
        <title>Phylogenetically driven sequencing of extremely halophilic archaea reveals strategies for static and dynamic osmo-response.</title>
        <authorList>
            <person name="Becker E.A."/>
            <person name="Seitzer P.M."/>
            <person name="Tritt A."/>
            <person name="Larsen D."/>
            <person name="Krusor M."/>
            <person name="Yao A.I."/>
            <person name="Wu D."/>
            <person name="Madern D."/>
            <person name="Eisen J.A."/>
            <person name="Darling A.E."/>
            <person name="Facciotti M.T."/>
        </authorList>
    </citation>
    <scope>NUCLEOTIDE SEQUENCE [LARGE SCALE GENOMIC DNA]</scope>
    <source>
        <strain evidence="11 12">ATCC 700873</strain>
    </source>
</reference>
<feature type="domain" description="PAC" evidence="10">
    <location>
        <begin position="510"/>
        <end position="562"/>
    </location>
</feature>
<evidence type="ECO:0000313" key="11">
    <source>
        <dbReference type="EMBL" id="ELZ57644.1"/>
    </source>
</evidence>
<dbReference type="InterPro" id="IPR004358">
    <property type="entry name" value="Sig_transdc_His_kin-like_C"/>
</dbReference>
<dbReference type="GO" id="GO:0000155">
    <property type="term" value="F:phosphorelay sensor kinase activity"/>
    <property type="evidence" value="ECO:0007669"/>
    <property type="project" value="InterPro"/>
</dbReference>
<dbReference type="Gene3D" id="3.30.450.40">
    <property type="match status" value="2"/>
</dbReference>
<dbReference type="CDD" id="cd00156">
    <property type="entry name" value="REC"/>
    <property type="match status" value="1"/>
</dbReference>
<name>M0FGB1_9EURY</name>
<dbReference type="SUPFAM" id="SSF55785">
    <property type="entry name" value="PYP-like sensor domain (PAS domain)"/>
    <property type="match status" value="2"/>
</dbReference>
<dbReference type="SUPFAM" id="SSF55874">
    <property type="entry name" value="ATPase domain of HSP90 chaperone/DNA topoisomerase II/histidine kinase"/>
    <property type="match status" value="1"/>
</dbReference>
<dbReference type="InterPro" id="IPR001610">
    <property type="entry name" value="PAC"/>
</dbReference>
<feature type="domain" description="PAS" evidence="9">
    <location>
        <begin position="432"/>
        <end position="507"/>
    </location>
</feature>
<comment type="caution">
    <text evidence="11">The sequence shown here is derived from an EMBL/GenBank/DDBJ whole genome shotgun (WGS) entry which is preliminary data.</text>
</comment>
<dbReference type="Proteomes" id="UP000011689">
    <property type="component" value="Unassembled WGS sequence"/>
</dbReference>
<dbReference type="Gene3D" id="3.30.565.10">
    <property type="entry name" value="Histidine kinase-like ATPase, C-terminal domain"/>
    <property type="match status" value="1"/>
</dbReference>
<evidence type="ECO:0000256" key="3">
    <source>
        <dbReference type="ARBA" id="ARBA00022553"/>
    </source>
</evidence>
<dbReference type="SMART" id="SM00448">
    <property type="entry name" value="REC"/>
    <property type="match status" value="1"/>
</dbReference>
<dbReference type="Pfam" id="PF08447">
    <property type="entry name" value="PAS_3"/>
    <property type="match status" value="1"/>
</dbReference>
<dbReference type="NCBIfam" id="TIGR00229">
    <property type="entry name" value="sensory_box"/>
    <property type="match status" value="2"/>
</dbReference>
<feature type="domain" description="Histidine kinase" evidence="7">
    <location>
        <begin position="727"/>
        <end position="914"/>
    </location>
</feature>
<dbReference type="InterPro" id="IPR001789">
    <property type="entry name" value="Sig_transdc_resp-reg_receiver"/>
</dbReference>
<dbReference type="InterPro" id="IPR003018">
    <property type="entry name" value="GAF"/>
</dbReference>
<proteinExistence type="predicted"/>
<dbReference type="PROSITE" id="PS50109">
    <property type="entry name" value="HIS_KIN"/>
    <property type="match status" value="1"/>
</dbReference>
<dbReference type="Pfam" id="PF08448">
    <property type="entry name" value="PAS_4"/>
    <property type="match status" value="1"/>
</dbReference>
<feature type="domain" description="PAC" evidence="10">
    <location>
        <begin position="386"/>
        <end position="438"/>
    </location>
</feature>
<keyword evidence="3 6" id="KW-0597">Phosphoprotein</keyword>
<dbReference type="Gene3D" id="3.40.50.2300">
    <property type="match status" value="1"/>
</dbReference>
<dbReference type="SMART" id="SM00091">
    <property type="entry name" value="PAS"/>
    <property type="match status" value="2"/>
</dbReference>
<dbReference type="STRING" id="1227481.C467_06307"/>
<dbReference type="Pfam" id="PF00072">
    <property type="entry name" value="Response_reg"/>
    <property type="match status" value="1"/>
</dbReference>
<dbReference type="SUPFAM" id="SSF55781">
    <property type="entry name" value="GAF domain-like"/>
    <property type="match status" value="2"/>
</dbReference>
<dbReference type="InterPro" id="IPR005467">
    <property type="entry name" value="His_kinase_dom"/>
</dbReference>
<sequence length="920" mass="101581">MSAHSDAIRVLHVDDDPDLAELAAIHLEREDDRLDIETATDAAEGLDRVSEGGFDCVVSDYDMPGKSGIEFLEAVREERPDLPFILYTGKGSEEVASDAIASGVTDYLQKERGTGQYAVLANRIANAVEQYRTGQRAAELDRIRTLASEINKAIVRADSRGAVERRVCEIVSDADPYRFAWIGEVDAETGRIEPKVSAGVEGGYLDGITITTDESPTGLGPAGTAIRERRVAVSQDVTEDDDFEPWRSAAVERGFRSVAALPLEYRDTLYGALAVYADRPNAFDATERELLAEVGDDVAHVVHSFEVRENLREERDFIDQALDSLTDVFYVIDTDGTFRRWNDHLVEAVGYTDEAIEGMRATELFPEDERERIRAAMQEALATGEAAVESEVLTADGERVPYEFAGSSLTDRDGELIGLIGIARDLTERKRRERRLSRLVDNLPGMVYRCANEPGWPMEDVRGEVTELTGYRPADLESQARVYGERVIHPEDREGVWESIQVAIERREPFEITYRIRTKEGEVKWVWERGRATYADDGDVSALEGFVTDVTDRERHGRVIDALHEIVRSIMRAETAERAAEIAVETVHDVLDMPASAVHLHDPAADELVPAAWTDRTEEIVGVPPTFASGEGLAGRAYEAGESFTYDDLSTVPERFNPDTPVRSEIVLPLDDHGVLLIGSPETDAFDDVDVSLAETVAAHTTTALDRIERERELERQNERLEEFASIVSHDLRNPLNVAEGHLELSRAERDDEHLAAIARAHDRIGALVDDLLQLAREGAAETEWEPVELAGLVGDCWENVDTGGATVDVDVESAVRADRSRLAQLFENLIRNAVEHGGDVTVTVGDLETGFYVADDGPGIPADERERVFDSGYSTRDDGTGFGLAIVEEVADAHGCDVRVTRSESGGTRFEVTGFEPVE</sequence>
<dbReference type="PROSITE" id="PS50113">
    <property type="entry name" value="PAC"/>
    <property type="match status" value="2"/>
</dbReference>
<evidence type="ECO:0000313" key="12">
    <source>
        <dbReference type="Proteomes" id="UP000011689"/>
    </source>
</evidence>
<dbReference type="Pfam" id="PF02518">
    <property type="entry name" value="HATPase_c"/>
    <property type="match status" value="1"/>
</dbReference>
<dbReference type="PROSITE" id="PS50110">
    <property type="entry name" value="RESPONSE_REGULATORY"/>
    <property type="match status" value="1"/>
</dbReference>
<dbReference type="Gene3D" id="1.10.287.130">
    <property type="match status" value="1"/>
</dbReference>
<dbReference type="Pfam" id="PF00512">
    <property type="entry name" value="HisKA"/>
    <property type="match status" value="1"/>
</dbReference>
<dbReference type="InterPro" id="IPR052162">
    <property type="entry name" value="Sensor_kinase/Photoreceptor"/>
</dbReference>
<dbReference type="AlphaFoldDB" id="M0FGB1"/>
<dbReference type="Pfam" id="PF13185">
    <property type="entry name" value="GAF_2"/>
    <property type="match status" value="2"/>
</dbReference>
<dbReference type="PATRIC" id="fig|1227481.4.peg.1253"/>
<feature type="modified residue" description="4-aspartylphosphate" evidence="6">
    <location>
        <position position="60"/>
    </location>
</feature>
<dbReference type="PROSITE" id="PS50112">
    <property type="entry name" value="PAS"/>
    <property type="match status" value="2"/>
</dbReference>
<keyword evidence="4" id="KW-0808">Transferase</keyword>
<dbReference type="InterPro" id="IPR003594">
    <property type="entry name" value="HATPase_dom"/>
</dbReference>
<dbReference type="SUPFAM" id="SSF47384">
    <property type="entry name" value="Homodimeric domain of signal transducing histidine kinase"/>
    <property type="match status" value="1"/>
</dbReference>
<dbReference type="RefSeq" id="WP_008583009.1">
    <property type="nucleotide sequence ID" value="NZ_AOJO01000030.1"/>
</dbReference>
<dbReference type="SMART" id="SM00387">
    <property type="entry name" value="HATPase_c"/>
    <property type="match status" value="1"/>
</dbReference>
<dbReference type="InterPro" id="IPR011006">
    <property type="entry name" value="CheY-like_superfamily"/>
</dbReference>
<evidence type="ECO:0000259" key="8">
    <source>
        <dbReference type="PROSITE" id="PS50110"/>
    </source>
</evidence>
<evidence type="ECO:0000256" key="6">
    <source>
        <dbReference type="PROSITE-ProRule" id="PRU00169"/>
    </source>
</evidence>
<evidence type="ECO:0000259" key="10">
    <source>
        <dbReference type="PROSITE" id="PS50113"/>
    </source>
</evidence>
<dbReference type="SMART" id="SM00086">
    <property type="entry name" value="PAC"/>
    <property type="match status" value="2"/>
</dbReference>
<dbReference type="CDD" id="cd00075">
    <property type="entry name" value="HATPase"/>
    <property type="match status" value="1"/>
</dbReference>
<dbReference type="InterPro" id="IPR036097">
    <property type="entry name" value="HisK_dim/P_sf"/>
</dbReference>
<protein>
    <recommendedName>
        <fullName evidence="2">histidine kinase</fullName>
        <ecNumber evidence="2">2.7.13.3</ecNumber>
    </recommendedName>
</protein>
<dbReference type="InterPro" id="IPR029016">
    <property type="entry name" value="GAF-like_dom_sf"/>
</dbReference>
<dbReference type="GeneID" id="72714331"/>
<dbReference type="InterPro" id="IPR035965">
    <property type="entry name" value="PAS-like_dom_sf"/>
</dbReference>
<dbReference type="SMART" id="SM00065">
    <property type="entry name" value="GAF"/>
    <property type="match status" value="2"/>
</dbReference>
<dbReference type="OrthoDB" id="8127at2157"/>
<dbReference type="InterPro" id="IPR013655">
    <property type="entry name" value="PAS_fold_3"/>
</dbReference>
<keyword evidence="5" id="KW-0418">Kinase</keyword>
<dbReference type="InterPro" id="IPR013656">
    <property type="entry name" value="PAS_4"/>
</dbReference>
<dbReference type="InterPro" id="IPR003661">
    <property type="entry name" value="HisK_dim/P_dom"/>
</dbReference>